<organism evidence="3 4">
    <name type="scientific">Roseateles violae</name>
    <dbReference type="NCBI Taxonomy" id="3058042"/>
    <lineage>
        <taxon>Bacteria</taxon>
        <taxon>Pseudomonadati</taxon>
        <taxon>Pseudomonadota</taxon>
        <taxon>Betaproteobacteria</taxon>
        <taxon>Burkholderiales</taxon>
        <taxon>Sphaerotilaceae</taxon>
        <taxon>Roseateles</taxon>
    </lineage>
</organism>
<dbReference type="Proteomes" id="UP001228044">
    <property type="component" value="Unassembled WGS sequence"/>
</dbReference>
<keyword evidence="1" id="KW-0808">Transferase</keyword>
<sequence length="137" mass="14136">MPGLLLIAHAPLATALKAVAEHTFPNCASQLKVLDVGPEMSAEAVEAAARALMQAGGHAEWLLLTDVFGATPSNAALRLQSEAVRLVSGVNVPMLWRSLCYANEPLAALAERAAQGGHGGVVVADLPVNPNQSPPSQ</sequence>
<protein>
    <submittedName>
        <fullName evidence="3">PTS fructose transporter subunit IIA</fullName>
    </submittedName>
</protein>
<dbReference type="InterPro" id="IPR051471">
    <property type="entry name" value="Bacterial_PTS_sugar_comp"/>
</dbReference>
<accession>A0ABT8DL65</accession>
<evidence type="ECO:0000313" key="4">
    <source>
        <dbReference type="Proteomes" id="UP001228044"/>
    </source>
</evidence>
<dbReference type="Gene3D" id="3.40.50.510">
    <property type="entry name" value="Phosphotransferase system, mannose-type IIA component"/>
    <property type="match status" value="1"/>
</dbReference>
<dbReference type="EMBL" id="JAUHHC010000001">
    <property type="protein sequence ID" value="MDN3918648.1"/>
    <property type="molecule type" value="Genomic_DNA"/>
</dbReference>
<dbReference type="RefSeq" id="WP_290356981.1">
    <property type="nucleotide sequence ID" value="NZ_JAUHHC010000001.1"/>
</dbReference>
<dbReference type="InterPro" id="IPR036662">
    <property type="entry name" value="PTS_EIIA_man-typ_sf"/>
</dbReference>
<dbReference type="InterPro" id="IPR004701">
    <property type="entry name" value="PTS_EIIA_man-typ"/>
</dbReference>
<name>A0ABT8DL65_9BURK</name>
<dbReference type="PANTHER" id="PTHR33799">
    <property type="entry name" value="PTS PERMEASE-RELATED-RELATED"/>
    <property type="match status" value="1"/>
</dbReference>
<evidence type="ECO:0000256" key="1">
    <source>
        <dbReference type="ARBA" id="ARBA00022679"/>
    </source>
</evidence>
<keyword evidence="4" id="KW-1185">Reference proteome</keyword>
<comment type="caution">
    <text evidence="3">The sequence shown here is derived from an EMBL/GenBank/DDBJ whole genome shotgun (WGS) entry which is preliminary data.</text>
</comment>
<dbReference type="PANTHER" id="PTHR33799:SF1">
    <property type="entry name" value="PTS SYSTEM MANNOSE-SPECIFIC EIIAB COMPONENT-RELATED"/>
    <property type="match status" value="1"/>
</dbReference>
<evidence type="ECO:0000313" key="3">
    <source>
        <dbReference type="EMBL" id="MDN3918648.1"/>
    </source>
</evidence>
<proteinExistence type="predicted"/>
<dbReference type="SUPFAM" id="SSF53062">
    <property type="entry name" value="PTS system fructose IIA component-like"/>
    <property type="match status" value="1"/>
</dbReference>
<evidence type="ECO:0000259" key="2">
    <source>
        <dbReference type="PROSITE" id="PS51096"/>
    </source>
</evidence>
<feature type="domain" description="PTS EIIA type-4" evidence="2">
    <location>
        <begin position="1"/>
        <end position="121"/>
    </location>
</feature>
<reference evidence="3 4" key="1">
    <citation type="submission" date="2023-06" db="EMBL/GenBank/DDBJ databases">
        <title>Pelomonas sp. PFR6 16S ribosomal RNA gene Genome sequencing and assembly.</title>
        <authorList>
            <person name="Woo H."/>
        </authorList>
    </citation>
    <scope>NUCLEOTIDE SEQUENCE [LARGE SCALE GENOMIC DNA]</scope>
    <source>
        <strain evidence="3 4">PFR6</strain>
    </source>
</reference>
<gene>
    <name evidence="3" type="ORF">QWJ38_00015</name>
</gene>
<dbReference type="Pfam" id="PF03610">
    <property type="entry name" value="EIIA-man"/>
    <property type="match status" value="1"/>
</dbReference>
<dbReference type="PROSITE" id="PS51096">
    <property type="entry name" value="PTS_EIIA_TYPE_4"/>
    <property type="match status" value="1"/>
</dbReference>